<keyword evidence="4" id="KW-1185">Reference proteome</keyword>
<feature type="region of interest" description="Disordered" evidence="1">
    <location>
        <begin position="1"/>
        <end position="71"/>
    </location>
</feature>
<dbReference type="Proteomes" id="UP000005240">
    <property type="component" value="Unassembled WGS sequence"/>
</dbReference>
<dbReference type="EnsemblFungi" id="PTTG_01938-t43_1">
    <property type="protein sequence ID" value="PTTG_01938-t43_1-p1"/>
    <property type="gene ID" value="PTTG_01938"/>
</dbReference>
<name>A0A0C4EME8_PUCT1</name>
<feature type="compositionally biased region" description="Low complexity" evidence="1">
    <location>
        <begin position="103"/>
        <end position="128"/>
    </location>
</feature>
<reference evidence="3" key="4">
    <citation type="submission" date="2025-05" db="UniProtKB">
        <authorList>
            <consortium name="EnsemblFungi"/>
        </authorList>
    </citation>
    <scope>IDENTIFICATION</scope>
    <source>
        <strain evidence="3">isolate 1-1 / race 1 (BBBD)</strain>
    </source>
</reference>
<evidence type="ECO:0000313" key="3">
    <source>
        <dbReference type="EnsemblFungi" id="PTTG_01938-t43_1-p1"/>
    </source>
</evidence>
<proteinExistence type="predicted"/>
<reference evidence="3 4" key="3">
    <citation type="journal article" date="2017" name="G3 (Bethesda)">
        <title>Comparative analysis highlights variable genome content of wheat rusts and divergence of the mating loci.</title>
        <authorList>
            <person name="Cuomo C.A."/>
            <person name="Bakkeren G."/>
            <person name="Khalil H.B."/>
            <person name="Panwar V."/>
            <person name="Joly D."/>
            <person name="Linning R."/>
            <person name="Sakthikumar S."/>
            <person name="Song X."/>
            <person name="Adiconis X."/>
            <person name="Fan L."/>
            <person name="Goldberg J.M."/>
            <person name="Levin J.Z."/>
            <person name="Young S."/>
            <person name="Zeng Q."/>
            <person name="Anikster Y."/>
            <person name="Bruce M."/>
            <person name="Wang M."/>
            <person name="Yin C."/>
            <person name="McCallum B."/>
            <person name="Szabo L.J."/>
            <person name="Hulbert S."/>
            <person name="Chen X."/>
            <person name="Fellers J.P."/>
        </authorList>
    </citation>
    <scope>NUCLEOTIDE SEQUENCE</scope>
    <source>
        <strain evidence="3">isolate 1-1 / race 1 (BBBD)</strain>
        <strain evidence="4">Isolate 1-1 / race 1 (BBBD)</strain>
    </source>
</reference>
<dbReference type="AlphaFoldDB" id="A0A0C4EME8"/>
<evidence type="ECO:0000313" key="4">
    <source>
        <dbReference type="Proteomes" id="UP000005240"/>
    </source>
</evidence>
<evidence type="ECO:0000256" key="1">
    <source>
        <dbReference type="SAM" id="MobiDB-lite"/>
    </source>
</evidence>
<dbReference type="VEuPathDB" id="FungiDB:PTTG_01938"/>
<reference evidence="2" key="2">
    <citation type="submission" date="2016-05" db="EMBL/GenBank/DDBJ databases">
        <title>Comparative analysis highlights variable genome content of wheat rusts and divergence of the mating loci.</title>
        <authorList>
            <person name="Cuomo C.A."/>
            <person name="Bakkeren G."/>
            <person name="Szabo L."/>
            <person name="Khalil H."/>
            <person name="Joly D."/>
            <person name="Goldberg J."/>
            <person name="Young S."/>
            <person name="Zeng Q."/>
            <person name="Fellers J."/>
        </authorList>
    </citation>
    <scope>NUCLEOTIDE SEQUENCE [LARGE SCALE GENOMIC DNA]</scope>
    <source>
        <strain evidence="2">1-1 BBBD Race 1</strain>
    </source>
</reference>
<sequence>MAGNANRDAARAPHPYSAPPVVGALPRSPPLPTSPAAGPHLTPPAASVTRRNAIRRPARPPPEHRDTETNGDLELNYIELNGDLELNDIEINGALVNTALGLTPTTATSPRAPTTTAPPRRAPTTSAPQLPPIFPLPPIRLSSLYNATPPLSAPPFLPRPPPPSRRRNAMIILIPADLPQELRDIQLDAALTQDDDST</sequence>
<dbReference type="OrthoDB" id="2517944at2759"/>
<gene>
    <name evidence="2" type="ORF">PTTG_01938</name>
</gene>
<feature type="region of interest" description="Disordered" evidence="1">
    <location>
        <begin position="102"/>
        <end position="132"/>
    </location>
</feature>
<protein>
    <submittedName>
        <fullName evidence="2 3">Uncharacterized protein</fullName>
    </submittedName>
</protein>
<organism evidence="2">
    <name type="scientific">Puccinia triticina (isolate 1-1 / race 1 (BBBD))</name>
    <name type="common">Brown leaf rust fungus</name>
    <dbReference type="NCBI Taxonomy" id="630390"/>
    <lineage>
        <taxon>Eukaryota</taxon>
        <taxon>Fungi</taxon>
        <taxon>Dikarya</taxon>
        <taxon>Basidiomycota</taxon>
        <taxon>Pucciniomycotina</taxon>
        <taxon>Pucciniomycetes</taxon>
        <taxon>Pucciniales</taxon>
        <taxon>Pucciniaceae</taxon>
        <taxon>Puccinia</taxon>
    </lineage>
</organism>
<reference evidence="2" key="1">
    <citation type="submission" date="2009-11" db="EMBL/GenBank/DDBJ databases">
        <authorList>
            <consortium name="The Broad Institute Genome Sequencing Platform"/>
            <person name="Ward D."/>
            <person name="Feldgarden M."/>
            <person name="Earl A."/>
            <person name="Young S.K."/>
            <person name="Zeng Q."/>
            <person name="Koehrsen M."/>
            <person name="Alvarado L."/>
            <person name="Berlin A."/>
            <person name="Bochicchio J."/>
            <person name="Borenstein D."/>
            <person name="Chapman S.B."/>
            <person name="Chen Z."/>
            <person name="Engels R."/>
            <person name="Freedman E."/>
            <person name="Gellesch M."/>
            <person name="Goldberg J."/>
            <person name="Griggs A."/>
            <person name="Gujja S."/>
            <person name="Heilman E."/>
            <person name="Heiman D."/>
            <person name="Hepburn T."/>
            <person name="Howarth C."/>
            <person name="Jen D."/>
            <person name="Larson L."/>
            <person name="Lewis B."/>
            <person name="Mehta T."/>
            <person name="Park D."/>
            <person name="Pearson M."/>
            <person name="Roberts A."/>
            <person name="Saif S."/>
            <person name="Shea T."/>
            <person name="Shenoy N."/>
            <person name="Sisk P."/>
            <person name="Stolte C."/>
            <person name="Sykes S."/>
            <person name="Thomson T."/>
            <person name="Walk T."/>
            <person name="White J."/>
            <person name="Yandava C."/>
            <person name="Izard J."/>
            <person name="Baranova O.V."/>
            <person name="Blanton J.M."/>
            <person name="Tanner A.C."/>
            <person name="Dewhirst F.E."/>
            <person name="Haas B."/>
            <person name="Nusbaum C."/>
            <person name="Birren B."/>
        </authorList>
    </citation>
    <scope>NUCLEOTIDE SEQUENCE [LARGE SCALE GENOMIC DNA]</scope>
    <source>
        <strain evidence="2">1-1 BBBD Race 1</strain>
    </source>
</reference>
<evidence type="ECO:0000313" key="2">
    <source>
        <dbReference type="EMBL" id="OAV90139.1"/>
    </source>
</evidence>
<dbReference type="EMBL" id="ADAS02000108">
    <property type="protein sequence ID" value="OAV90139.1"/>
    <property type="molecule type" value="Genomic_DNA"/>
</dbReference>
<accession>A0A0C4EME8</accession>